<feature type="domain" description="RING-type" evidence="2">
    <location>
        <begin position="148"/>
        <end position="183"/>
    </location>
</feature>
<keyword evidence="1" id="KW-0862">Zinc</keyword>
<dbReference type="SUPFAM" id="SSF57850">
    <property type="entry name" value="RING/U-box"/>
    <property type="match status" value="1"/>
</dbReference>
<dbReference type="InterPro" id="IPR001841">
    <property type="entry name" value="Znf_RING"/>
</dbReference>
<accession>A0A0S4JKJ0</accession>
<evidence type="ECO:0000259" key="2">
    <source>
        <dbReference type="PROSITE" id="PS50089"/>
    </source>
</evidence>
<keyword evidence="4" id="KW-1185">Reference proteome</keyword>
<dbReference type="EMBL" id="CYKH01001860">
    <property type="protein sequence ID" value="CUG90735.1"/>
    <property type="molecule type" value="Genomic_DNA"/>
</dbReference>
<keyword evidence="1" id="KW-0863">Zinc-finger</keyword>
<dbReference type="PROSITE" id="PS50089">
    <property type="entry name" value="ZF_RING_2"/>
    <property type="match status" value="1"/>
</dbReference>
<sequence length="195" mass="21394">MERIGGWRCLDCSHTSAAIPDPESPATCGQREVMYCPACNALKCHEFTQTSIAPQQRKIPMPTAVGFHPTQQQIDRVRGSLESSSSTQHLAGASSLPTSSGSNSGLSPLFPDSSSFSEMTIEALQDLQKRISAYSDAIVREMSERKLCIVCYTAIKEVIFYPCKHKCLCRQCSEKVSQCPVCRVAIADRILPFDA</sequence>
<name>A0A0S4JKJ0_BODSA</name>
<dbReference type="InterPro" id="IPR051728">
    <property type="entry name" value="RING-FYVE_E3_ubiquitin-ligase"/>
</dbReference>
<evidence type="ECO:0000313" key="4">
    <source>
        <dbReference type="Proteomes" id="UP000051952"/>
    </source>
</evidence>
<dbReference type="OrthoDB" id="1711136at2759"/>
<reference evidence="4" key="1">
    <citation type="submission" date="2015-09" db="EMBL/GenBank/DDBJ databases">
        <authorList>
            <consortium name="Pathogen Informatics"/>
        </authorList>
    </citation>
    <scope>NUCLEOTIDE SEQUENCE [LARGE SCALE GENOMIC DNA]</scope>
    <source>
        <strain evidence="4">Lake Konstanz</strain>
    </source>
</reference>
<dbReference type="PANTHER" id="PTHR14879:SF5">
    <property type="entry name" value="RING-TYPE DOMAIN-CONTAINING PROTEIN"/>
    <property type="match status" value="1"/>
</dbReference>
<keyword evidence="1" id="KW-0479">Metal-binding</keyword>
<dbReference type="Proteomes" id="UP000051952">
    <property type="component" value="Unassembled WGS sequence"/>
</dbReference>
<dbReference type="VEuPathDB" id="TriTrypDB:BSAL_28535"/>
<organism evidence="3 4">
    <name type="scientific">Bodo saltans</name>
    <name type="common">Flagellated protozoan</name>
    <dbReference type="NCBI Taxonomy" id="75058"/>
    <lineage>
        <taxon>Eukaryota</taxon>
        <taxon>Discoba</taxon>
        <taxon>Euglenozoa</taxon>
        <taxon>Kinetoplastea</taxon>
        <taxon>Metakinetoplastina</taxon>
        <taxon>Eubodonida</taxon>
        <taxon>Bodonidae</taxon>
        <taxon>Bodo</taxon>
    </lineage>
</organism>
<dbReference type="PANTHER" id="PTHR14879">
    <property type="entry name" value="CASPASE REGULATOR, RING FINGER DOMAIN-CONTAINING"/>
    <property type="match status" value="1"/>
</dbReference>
<evidence type="ECO:0000313" key="3">
    <source>
        <dbReference type="EMBL" id="CUG90735.1"/>
    </source>
</evidence>
<dbReference type="Pfam" id="PF13920">
    <property type="entry name" value="zf-C3HC4_3"/>
    <property type="match status" value="1"/>
</dbReference>
<proteinExistence type="predicted"/>
<evidence type="ECO:0000256" key="1">
    <source>
        <dbReference type="PROSITE-ProRule" id="PRU00175"/>
    </source>
</evidence>
<dbReference type="InterPro" id="IPR013083">
    <property type="entry name" value="Znf_RING/FYVE/PHD"/>
</dbReference>
<dbReference type="GO" id="GO:0008270">
    <property type="term" value="F:zinc ion binding"/>
    <property type="evidence" value="ECO:0007669"/>
    <property type="project" value="UniProtKB-KW"/>
</dbReference>
<dbReference type="Gene3D" id="3.30.40.10">
    <property type="entry name" value="Zinc/RING finger domain, C3HC4 (zinc finger)"/>
    <property type="match status" value="1"/>
</dbReference>
<gene>
    <name evidence="3" type="ORF">BSAL_28535</name>
</gene>
<protein>
    <submittedName>
        <fullName evidence="3">Zinc finger protein, putative</fullName>
    </submittedName>
</protein>
<dbReference type="AlphaFoldDB" id="A0A0S4JKJ0"/>